<keyword evidence="6" id="KW-1185">Reference proteome</keyword>
<dbReference type="EMBL" id="JBDJPC010000001">
    <property type="protein sequence ID" value="KAL1516240.1"/>
    <property type="molecule type" value="Genomic_DNA"/>
</dbReference>
<feature type="compositionally biased region" description="Low complexity" evidence="2">
    <location>
        <begin position="115"/>
        <end position="127"/>
    </location>
</feature>
<dbReference type="PANTHER" id="PTHR12243:SF60">
    <property type="entry name" value="SI:CH211-15D5.12-RELATED"/>
    <property type="match status" value="1"/>
</dbReference>
<proteinExistence type="predicted"/>
<evidence type="ECO:0000259" key="3">
    <source>
        <dbReference type="PROSITE" id="PS51029"/>
    </source>
</evidence>
<feature type="region of interest" description="Disordered" evidence="2">
    <location>
        <begin position="115"/>
        <end position="136"/>
    </location>
</feature>
<evidence type="ECO:0000313" key="6">
    <source>
        <dbReference type="Proteomes" id="UP001566132"/>
    </source>
</evidence>
<dbReference type="GO" id="GO:0005634">
    <property type="term" value="C:nucleus"/>
    <property type="evidence" value="ECO:0007669"/>
    <property type="project" value="UniProtKB-SubCell"/>
</dbReference>
<evidence type="ECO:0008006" key="7">
    <source>
        <dbReference type="Google" id="ProtNLM"/>
    </source>
</evidence>
<dbReference type="InterPro" id="IPR004210">
    <property type="entry name" value="BESS_motif"/>
</dbReference>
<evidence type="ECO:0000256" key="2">
    <source>
        <dbReference type="SAM" id="MobiDB-lite"/>
    </source>
</evidence>
<dbReference type="SMART" id="SM00595">
    <property type="entry name" value="MADF"/>
    <property type="match status" value="1"/>
</dbReference>
<evidence type="ECO:0000259" key="4">
    <source>
        <dbReference type="PROSITE" id="PS51031"/>
    </source>
</evidence>
<protein>
    <recommendedName>
        <fullName evidence="7">MADF domain-containing protein</fullName>
    </recommendedName>
</protein>
<sequence>MENFEELLINYVEQSPHLYNKSSKYYKDEWMKHNTWASIAMKLESEPEKVKKRWENLRSNFVRAYRIYNEKPPSGSAAIAKKITFPYFMLWLAPYIRKENEMDEIYEIPFSSASTSLTTPLSSASNSGEIPHSKEKVVKSKKSDLSTTVDAFTTLVAYKTNVSTQKAVTDPADEAFLRSIILDMGKIKPEYRIEFKCEVMQLLYNSGLNDLP</sequence>
<comment type="caution">
    <text evidence="5">The sequence shown here is derived from an EMBL/GenBank/DDBJ whole genome shotgun (WGS) entry which is preliminary data.</text>
</comment>
<dbReference type="Proteomes" id="UP001566132">
    <property type="component" value="Unassembled WGS sequence"/>
</dbReference>
<reference evidence="5 6" key="1">
    <citation type="submission" date="2024-05" db="EMBL/GenBank/DDBJ databases">
        <title>Genetic variation in Jamaican populations of the coffee berry borer (Hypothenemus hampei).</title>
        <authorList>
            <person name="Errbii M."/>
            <person name="Myrie A."/>
        </authorList>
    </citation>
    <scope>NUCLEOTIDE SEQUENCE [LARGE SCALE GENOMIC DNA]</scope>
    <source>
        <strain evidence="5">JA-Hopewell-2020-01-JO</strain>
        <tissue evidence="5">Whole body</tissue>
    </source>
</reference>
<dbReference type="Pfam" id="PF10545">
    <property type="entry name" value="MADF_DNA_bdg"/>
    <property type="match status" value="1"/>
</dbReference>
<dbReference type="AlphaFoldDB" id="A0ABD1FAE0"/>
<feature type="domain" description="MADF" evidence="3">
    <location>
        <begin position="7"/>
        <end position="97"/>
    </location>
</feature>
<organism evidence="5 6">
    <name type="scientific">Hypothenemus hampei</name>
    <name type="common">Coffee berry borer</name>
    <dbReference type="NCBI Taxonomy" id="57062"/>
    <lineage>
        <taxon>Eukaryota</taxon>
        <taxon>Metazoa</taxon>
        <taxon>Ecdysozoa</taxon>
        <taxon>Arthropoda</taxon>
        <taxon>Hexapoda</taxon>
        <taxon>Insecta</taxon>
        <taxon>Pterygota</taxon>
        <taxon>Neoptera</taxon>
        <taxon>Endopterygota</taxon>
        <taxon>Coleoptera</taxon>
        <taxon>Polyphaga</taxon>
        <taxon>Cucujiformia</taxon>
        <taxon>Curculionidae</taxon>
        <taxon>Scolytinae</taxon>
        <taxon>Hypothenemus</taxon>
    </lineage>
</organism>
<evidence type="ECO:0000313" key="5">
    <source>
        <dbReference type="EMBL" id="KAL1516240.1"/>
    </source>
</evidence>
<dbReference type="PROSITE" id="PS51031">
    <property type="entry name" value="BESS"/>
    <property type="match status" value="1"/>
</dbReference>
<gene>
    <name evidence="5" type="ORF">ABEB36_000159</name>
</gene>
<name>A0ABD1FAE0_HYPHA</name>
<dbReference type="InterPro" id="IPR006578">
    <property type="entry name" value="MADF-dom"/>
</dbReference>
<feature type="domain" description="BESS" evidence="4">
    <location>
        <begin position="170"/>
        <end position="209"/>
    </location>
</feature>
<comment type="subcellular location">
    <subcellularLocation>
        <location evidence="1">Nucleus</location>
    </subcellularLocation>
</comment>
<accession>A0ABD1FAE0</accession>
<keyword evidence="1" id="KW-0539">Nucleus</keyword>
<dbReference type="PANTHER" id="PTHR12243">
    <property type="entry name" value="MADF DOMAIN TRANSCRIPTION FACTOR"/>
    <property type="match status" value="1"/>
</dbReference>
<evidence type="ECO:0000256" key="1">
    <source>
        <dbReference type="PROSITE-ProRule" id="PRU00371"/>
    </source>
</evidence>
<dbReference type="PROSITE" id="PS51029">
    <property type="entry name" value="MADF"/>
    <property type="match status" value="1"/>
</dbReference>
<dbReference type="InterPro" id="IPR039353">
    <property type="entry name" value="TF_Adf1"/>
</dbReference>